<evidence type="ECO:0000313" key="1">
    <source>
        <dbReference type="EMBL" id="TWG23609.1"/>
    </source>
</evidence>
<dbReference type="OrthoDB" id="3542391at2"/>
<protein>
    <submittedName>
        <fullName evidence="1">Uncharacterized protein</fullName>
    </submittedName>
</protein>
<proteinExistence type="predicted"/>
<dbReference type="AlphaFoldDB" id="A0A561WIA8"/>
<sequence length="145" mass="15435">MVAEWLMTLAATGGSALVGAAATSAWEAARAGIAGLFGRAGARRAELVGQWADETAAALAQAPADQLAVVRDQSARAWQQRLVDLVREYPEVVDELRSWVEQTKRDLPEPRQGWVNTFVARDNATQYNAPGGSIVVNNTDGGTAD</sequence>
<dbReference type="Proteomes" id="UP000320239">
    <property type="component" value="Unassembled WGS sequence"/>
</dbReference>
<gene>
    <name evidence="1" type="ORF">FHX34_102158</name>
</gene>
<dbReference type="RefSeq" id="WP_145830813.1">
    <property type="nucleotide sequence ID" value="NZ_BOMX01000034.1"/>
</dbReference>
<keyword evidence="2" id="KW-1185">Reference proteome</keyword>
<comment type="caution">
    <text evidence="1">The sequence shown here is derived from an EMBL/GenBank/DDBJ whole genome shotgun (WGS) entry which is preliminary data.</text>
</comment>
<name>A0A561WIA8_ACTTI</name>
<dbReference type="EMBL" id="VIWY01000002">
    <property type="protein sequence ID" value="TWG23609.1"/>
    <property type="molecule type" value="Genomic_DNA"/>
</dbReference>
<reference evidence="1 2" key="1">
    <citation type="submission" date="2019-06" db="EMBL/GenBank/DDBJ databases">
        <title>Sequencing the genomes of 1000 actinobacteria strains.</title>
        <authorList>
            <person name="Klenk H.-P."/>
        </authorList>
    </citation>
    <scope>NUCLEOTIDE SEQUENCE [LARGE SCALE GENOMIC DNA]</scope>
    <source>
        <strain evidence="1 2">DSM 43866</strain>
    </source>
</reference>
<organism evidence="1 2">
    <name type="scientific">Actinoplanes teichomyceticus</name>
    <dbReference type="NCBI Taxonomy" id="1867"/>
    <lineage>
        <taxon>Bacteria</taxon>
        <taxon>Bacillati</taxon>
        <taxon>Actinomycetota</taxon>
        <taxon>Actinomycetes</taxon>
        <taxon>Micromonosporales</taxon>
        <taxon>Micromonosporaceae</taxon>
        <taxon>Actinoplanes</taxon>
    </lineage>
</organism>
<accession>A0A561WIA8</accession>
<evidence type="ECO:0000313" key="2">
    <source>
        <dbReference type="Proteomes" id="UP000320239"/>
    </source>
</evidence>